<accession>A0ABV3ZMG5</accession>
<reference evidence="3 4" key="1">
    <citation type="submission" date="2023-07" db="EMBL/GenBank/DDBJ databases">
        <authorList>
            <person name="Lian W.-H."/>
        </authorList>
    </citation>
    <scope>NUCLEOTIDE SEQUENCE [LARGE SCALE GENOMIC DNA]</scope>
    <source>
        <strain evidence="3 4">SYSU DXS3180</strain>
    </source>
</reference>
<keyword evidence="2" id="KW-0732">Signal</keyword>
<protein>
    <submittedName>
        <fullName evidence="3">FimB/Mfa2 family fimbrial subunit</fullName>
    </submittedName>
</protein>
<dbReference type="Pfam" id="PF08842">
    <property type="entry name" value="Mfa2"/>
    <property type="match status" value="1"/>
</dbReference>
<sequence>MPVFSPTKMILSICLLTLGAACTKSINDVPPNNNAASPIESSASTKNFKVQFQIGNLEVLNGRHANKEMPLKDYLKHLYYAAFDSTGRRVSKIEQDSSINELGATLGVINDSLPAGKYTVMLIGTASWFATDNSDTTLASMYFKPLGGEAFFKKITITVGEADTAISNIRLERVTGELELRLTDTLSSEITWVSVIVNYLDQAYYVAADTLGQWGASSQGVPYSRDVNPLVSIKLSILGSDAKQQIVLHAYDKNGAKIYQKLIKDVVIKPNQKLILQGDLAAQDSTVAGQPVIFDPDYAGEPIIKNF</sequence>
<evidence type="ECO:0000313" key="4">
    <source>
        <dbReference type="Proteomes" id="UP001560573"/>
    </source>
</evidence>
<gene>
    <name evidence="3" type="ORF">QTN47_26200</name>
</gene>
<dbReference type="EMBL" id="JAULBC010000012">
    <property type="protein sequence ID" value="MEX6691028.1"/>
    <property type="molecule type" value="Genomic_DNA"/>
</dbReference>
<dbReference type="InterPro" id="IPR014941">
    <property type="entry name" value="FimB/Mfa2/Mfa3"/>
</dbReference>
<proteinExistence type="inferred from homology"/>
<feature type="signal peptide" evidence="2">
    <location>
        <begin position="1"/>
        <end position="20"/>
    </location>
</feature>
<evidence type="ECO:0000256" key="1">
    <source>
        <dbReference type="ARBA" id="ARBA00007248"/>
    </source>
</evidence>
<comment type="similarity">
    <text evidence="1">Belongs to the bacteroidetes fimbrillin superfamily. FimB/Mfa2 family.</text>
</comment>
<feature type="chain" id="PRO_5047183552" evidence="2">
    <location>
        <begin position="21"/>
        <end position="307"/>
    </location>
</feature>
<keyword evidence="4" id="KW-1185">Reference proteome</keyword>
<evidence type="ECO:0000256" key="2">
    <source>
        <dbReference type="SAM" id="SignalP"/>
    </source>
</evidence>
<name>A0ABV3ZMG5_9BACT</name>
<dbReference type="RefSeq" id="WP_369332444.1">
    <property type="nucleotide sequence ID" value="NZ_JAULBC010000012.1"/>
</dbReference>
<comment type="caution">
    <text evidence="3">The sequence shown here is derived from an EMBL/GenBank/DDBJ whole genome shotgun (WGS) entry which is preliminary data.</text>
</comment>
<evidence type="ECO:0000313" key="3">
    <source>
        <dbReference type="EMBL" id="MEX6691028.1"/>
    </source>
</evidence>
<organism evidence="3 4">
    <name type="scientific">Danxiaibacter flavus</name>
    <dbReference type="NCBI Taxonomy" id="3049108"/>
    <lineage>
        <taxon>Bacteria</taxon>
        <taxon>Pseudomonadati</taxon>
        <taxon>Bacteroidota</taxon>
        <taxon>Chitinophagia</taxon>
        <taxon>Chitinophagales</taxon>
        <taxon>Chitinophagaceae</taxon>
        <taxon>Danxiaibacter</taxon>
    </lineage>
</organism>
<dbReference type="Proteomes" id="UP001560573">
    <property type="component" value="Unassembled WGS sequence"/>
</dbReference>